<keyword evidence="4" id="KW-1185">Reference proteome</keyword>
<sequence>MKTSVFLMLSAAALLGASARPGPARPGPARSGPARPGPARPGPGTKENLNLIEIVNLAQSYKALHRDVFVEDVSALVEAGCNNTFFCKVHDILQKHENFTRKRSDEEKIVKNLKLHLDWTKDDCSSLLHNETASIGSTEVPKLMEFLVICIQRFNFGP</sequence>
<gene>
    <name evidence="3" type="ORF">EYF80_049520</name>
</gene>
<comment type="caution">
    <text evidence="3">The sequence shown here is derived from an EMBL/GenBank/DDBJ whole genome shotgun (WGS) entry which is preliminary data.</text>
</comment>
<feature type="chain" id="PRO_5021217361" evidence="2">
    <location>
        <begin position="20"/>
        <end position="158"/>
    </location>
</feature>
<evidence type="ECO:0000313" key="4">
    <source>
        <dbReference type="Proteomes" id="UP000314294"/>
    </source>
</evidence>
<name>A0A4Z2FHB1_9TELE</name>
<reference evidence="3 4" key="1">
    <citation type="submission" date="2019-03" db="EMBL/GenBank/DDBJ databases">
        <title>First draft genome of Liparis tanakae, snailfish: a comprehensive survey of snailfish specific genes.</title>
        <authorList>
            <person name="Kim W."/>
            <person name="Song I."/>
            <person name="Jeong J.-H."/>
            <person name="Kim D."/>
            <person name="Kim S."/>
            <person name="Ryu S."/>
            <person name="Song J.Y."/>
            <person name="Lee S.K."/>
        </authorList>
    </citation>
    <scope>NUCLEOTIDE SEQUENCE [LARGE SCALE GENOMIC DNA]</scope>
    <source>
        <tissue evidence="3">Muscle</tissue>
    </source>
</reference>
<dbReference type="AlphaFoldDB" id="A0A4Z2FHB1"/>
<feature type="region of interest" description="Disordered" evidence="1">
    <location>
        <begin position="18"/>
        <end position="46"/>
    </location>
</feature>
<evidence type="ECO:0000313" key="3">
    <source>
        <dbReference type="EMBL" id="TNN40301.1"/>
    </source>
</evidence>
<feature type="signal peptide" evidence="2">
    <location>
        <begin position="1"/>
        <end position="19"/>
    </location>
</feature>
<dbReference type="EMBL" id="SRLO01001201">
    <property type="protein sequence ID" value="TNN40301.1"/>
    <property type="molecule type" value="Genomic_DNA"/>
</dbReference>
<feature type="compositionally biased region" description="Low complexity" evidence="1">
    <location>
        <begin position="18"/>
        <end position="34"/>
    </location>
</feature>
<evidence type="ECO:0000256" key="1">
    <source>
        <dbReference type="SAM" id="MobiDB-lite"/>
    </source>
</evidence>
<keyword evidence="2" id="KW-0732">Signal</keyword>
<proteinExistence type="predicted"/>
<protein>
    <submittedName>
        <fullName evidence="3">Uncharacterized protein</fullName>
    </submittedName>
</protein>
<organism evidence="3 4">
    <name type="scientific">Liparis tanakae</name>
    <name type="common">Tanaka's snailfish</name>
    <dbReference type="NCBI Taxonomy" id="230148"/>
    <lineage>
        <taxon>Eukaryota</taxon>
        <taxon>Metazoa</taxon>
        <taxon>Chordata</taxon>
        <taxon>Craniata</taxon>
        <taxon>Vertebrata</taxon>
        <taxon>Euteleostomi</taxon>
        <taxon>Actinopterygii</taxon>
        <taxon>Neopterygii</taxon>
        <taxon>Teleostei</taxon>
        <taxon>Neoteleostei</taxon>
        <taxon>Acanthomorphata</taxon>
        <taxon>Eupercaria</taxon>
        <taxon>Perciformes</taxon>
        <taxon>Cottioidei</taxon>
        <taxon>Cottales</taxon>
        <taxon>Liparidae</taxon>
        <taxon>Liparis</taxon>
    </lineage>
</organism>
<dbReference type="OrthoDB" id="8938452at2759"/>
<accession>A0A4Z2FHB1</accession>
<evidence type="ECO:0000256" key="2">
    <source>
        <dbReference type="SAM" id="SignalP"/>
    </source>
</evidence>
<dbReference type="Proteomes" id="UP000314294">
    <property type="component" value="Unassembled WGS sequence"/>
</dbReference>